<keyword evidence="3" id="KW-0239">DNA-directed DNA polymerase</keyword>
<comment type="catalytic activity">
    <reaction evidence="3">
        <text>DNA(n) + a 2'-deoxyribonucleoside 5'-triphosphate = DNA(n+1) + diphosphate</text>
        <dbReference type="Rhea" id="RHEA:22508"/>
        <dbReference type="Rhea" id="RHEA-COMP:17339"/>
        <dbReference type="Rhea" id="RHEA-COMP:17340"/>
        <dbReference type="ChEBI" id="CHEBI:33019"/>
        <dbReference type="ChEBI" id="CHEBI:61560"/>
        <dbReference type="ChEBI" id="CHEBI:173112"/>
        <dbReference type="EC" id="2.7.7.7"/>
    </reaction>
</comment>
<protein>
    <recommendedName>
        <fullName evidence="3">DNA polymerase IV</fullName>
        <shortName evidence="3">Pol IV</shortName>
        <ecNumber evidence="3">2.7.7.7</ecNumber>
    </recommendedName>
</protein>
<dbReference type="InterPro" id="IPR022880">
    <property type="entry name" value="DNApol_IV"/>
</dbReference>
<dbReference type="Proteomes" id="UP001230220">
    <property type="component" value="Unassembled WGS sequence"/>
</dbReference>
<feature type="binding site" evidence="3">
    <location>
        <position position="103"/>
    </location>
    <ligand>
        <name>Mg(2+)</name>
        <dbReference type="ChEBI" id="CHEBI:18420"/>
    </ligand>
</feature>
<dbReference type="Pfam" id="PF11799">
    <property type="entry name" value="IMS_C"/>
    <property type="match status" value="1"/>
</dbReference>
<dbReference type="CDD" id="cd03586">
    <property type="entry name" value="PolY_Pol_IV_kappa"/>
    <property type="match status" value="1"/>
</dbReference>
<dbReference type="PANTHER" id="PTHR11076:SF33">
    <property type="entry name" value="DNA POLYMERASE KAPPA"/>
    <property type="match status" value="1"/>
</dbReference>
<gene>
    <name evidence="3" type="primary">dinB</name>
    <name evidence="5" type="ORF">J2S15_003599</name>
</gene>
<keyword evidence="3" id="KW-0963">Cytoplasm</keyword>
<dbReference type="HAMAP" id="MF_01113">
    <property type="entry name" value="DNApol_IV"/>
    <property type="match status" value="1"/>
</dbReference>
<dbReference type="PANTHER" id="PTHR11076">
    <property type="entry name" value="DNA REPAIR POLYMERASE UMUC / TRANSFERASE FAMILY MEMBER"/>
    <property type="match status" value="1"/>
</dbReference>
<comment type="caution">
    <text evidence="5">The sequence shown here is derived from an EMBL/GenBank/DDBJ whole genome shotgun (WGS) entry which is preliminary data.</text>
</comment>
<feature type="binding site" evidence="3">
    <location>
        <position position="9"/>
    </location>
    <ligand>
        <name>Mg(2+)</name>
        <dbReference type="ChEBI" id="CHEBI:18420"/>
    </ligand>
</feature>
<keyword evidence="3" id="KW-0460">Magnesium</keyword>
<name>A0ABU0E7F4_9FIRM</name>
<dbReference type="Pfam" id="PF11798">
    <property type="entry name" value="IMS_HHH"/>
    <property type="match status" value="1"/>
</dbReference>
<proteinExistence type="inferred from homology"/>
<keyword evidence="2 3" id="KW-0515">Mutator protein</keyword>
<evidence type="ECO:0000256" key="2">
    <source>
        <dbReference type="ARBA" id="ARBA00022457"/>
    </source>
</evidence>
<keyword evidence="3" id="KW-0235">DNA replication</keyword>
<keyword evidence="6" id="KW-1185">Reference proteome</keyword>
<dbReference type="InterPro" id="IPR050116">
    <property type="entry name" value="DNA_polymerase-Y"/>
</dbReference>
<dbReference type="RefSeq" id="WP_307410945.1">
    <property type="nucleotide sequence ID" value="NZ_JAUSUR010000008.1"/>
</dbReference>
<dbReference type="EMBL" id="JAUSUR010000008">
    <property type="protein sequence ID" value="MDQ0362838.1"/>
    <property type="molecule type" value="Genomic_DNA"/>
</dbReference>
<comment type="similarity">
    <text evidence="1 3">Belongs to the DNA polymerase type-Y family.</text>
</comment>
<dbReference type="SUPFAM" id="SSF56672">
    <property type="entry name" value="DNA/RNA polymerases"/>
    <property type="match status" value="1"/>
</dbReference>
<keyword evidence="3" id="KW-0479">Metal-binding</keyword>
<keyword evidence="3 5" id="KW-0548">Nucleotidyltransferase</keyword>
<organism evidence="5 6">
    <name type="scientific">Breznakia pachnodae</name>
    <dbReference type="NCBI Taxonomy" id="265178"/>
    <lineage>
        <taxon>Bacteria</taxon>
        <taxon>Bacillati</taxon>
        <taxon>Bacillota</taxon>
        <taxon>Erysipelotrichia</taxon>
        <taxon>Erysipelotrichales</taxon>
        <taxon>Erysipelotrichaceae</taxon>
        <taxon>Breznakia</taxon>
    </lineage>
</organism>
<keyword evidence="3" id="KW-0234">DNA repair</keyword>
<dbReference type="InterPro" id="IPR024728">
    <property type="entry name" value="PolY_HhH_motif"/>
</dbReference>
<feature type="site" description="Substrate discrimination" evidence="3">
    <location>
        <position position="14"/>
    </location>
</feature>
<evidence type="ECO:0000256" key="1">
    <source>
        <dbReference type="ARBA" id="ARBA00010945"/>
    </source>
</evidence>
<dbReference type="InterPro" id="IPR036775">
    <property type="entry name" value="DNA_pol_Y-fam_lit_finger_sf"/>
</dbReference>
<dbReference type="InterPro" id="IPR017961">
    <property type="entry name" value="DNA_pol_Y-fam_little_finger"/>
</dbReference>
<dbReference type="PROSITE" id="PS50173">
    <property type="entry name" value="UMUC"/>
    <property type="match status" value="1"/>
</dbReference>
<comment type="subunit">
    <text evidence="3">Monomer.</text>
</comment>
<dbReference type="InterPro" id="IPR043128">
    <property type="entry name" value="Rev_trsase/Diguanyl_cyclase"/>
</dbReference>
<feature type="domain" description="UmuC" evidence="4">
    <location>
        <begin position="5"/>
        <end position="185"/>
    </location>
</feature>
<dbReference type="InterPro" id="IPR001126">
    <property type="entry name" value="UmuC"/>
</dbReference>
<evidence type="ECO:0000313" key="5">
    <source>
        <dbReference type="EMBL" id="MDQ0362838.1"/>
    </source>
</evidence>
<comment type="subcellular location">
    <subcellularLocation>
        <location evidence="3">Cytoplasm</location>
    </subcellularLocation>
</comment>
<keyword evidence="3" id="KW-0227">DNA damage</keyword>
<reference evidence="5 6" key="1">
    <citation type="submission" date="2023-07" db="EMBL/GenBank/DDBJ databases">
        <title>Genomic Encyclopedia of Type Strains, Phase IV (KMG-IV): sequencing the most valuable type-strain genomes for metagenomic binning, comparative biology and taxonomic classification.</title>
        <authorList>
            <person name="Goeker M."/>
        </authorList>
    </citation>
    <scope>NUCLEOTIDE SEQUENCE [LARGE SCALE GENOMIC DNA]</scope>
    <source>
        <strain evidence="5 6">DSM 16784</strain>
    </source>
</reference>
<accession>A0ABU0E7F4</accession>
<dbReference type="EC" id="2.7.7.7" evidence="3"/>
<evidence type="ECO:0000256" key="3">
    <source>
        <dbReference type="HAMAP-Rule" id="MF_01113"/>
    </source>
</evidence>
<dbReference type="Gene3D" id="3.40.1170.60">
    <property type="match status" value="1"/>
</dbReference>
<dbReference type="InterPro" id="IPR043502">
    <property type="entry name" value="DNA/RNA_pol_sf"/>
</dbReference>
<dbReference type="Pfam" id="PF00817">
    <property type="entry name" value="IMS"/>
    <property type="match status" value="1"/>
</dbReference>
<comment type="cofactor">
    <cofactor evidence="3">
        <name>Mg(2+)</name>
        <dbReference type="ChEBI" id="CHEBI:18420"/>
    </cofactor>
    <text evidence="3">Binds 2 magnesium ions per subunit.</text>
</comment>
<dbReference type="SUPFAM" id="SSF100879">
    <property type="entry name" value="Lesion bypass DNA polymerase (Y-family), little finger domain"/>
    <property type="match status" value="1"/>
</dbReference>
<keyword evidence="3" id="KW-0238">DNA-binding</keyword>
<evidence type="ECO:0000313" key="6">
    <source>
        <dbReference type="Proteomes" id="UP001230220"/>
    </source>
</evidence>
<dbReference type="GO" id="GO:0003887">
    <property type="term" value="F:DNA-directed DNA polymerase activity"/>
    <property type="evidence" value="ECO:0007669"/>
    <property type="project" value="UniProtKB-EC"/>
</dbReference>
<dbReference type="Gene3D" id="3.30.70.270">
    <property type="match status" value="1"/>
</dbReference>
<feature type="active site" evidence="3">
    <location>
        <position position="104"/>
    </location>
</feature>
<dbReference type="Gene3D" id="3.30.1490.100">
    <property type="entry name" value="DNA polymerase, Y-family, little finger domain"/>
    <property type="match status" value="1"/>
</dbReference>
<comment type="function">
    <text evidence="3">Poorly processive, error-prone DNA polymerase involved in untargeted mutagenesis. Copies undamaged DNA at stalled replication forks, which arise in vivo from mismatched or misaligned primer ends. These misaligned primers can be extended by PolIV. Exhibits no 3'-5' exonuclease (proofreading) activity. May be involved in translesional synthesis, in conjunction with the beta clamp from PolIII.</text>
</comment>
<dbReference type="NCBIfam" id="NF002677">
    <property type="entry name" value="PRK02406.1"/>
    <property type="match status" value="1"/>
</dbReference>
<dbReference type="Gene3D" id="1.10.150.20">
    <property type="entry name" value="5' to 3' exonuclease, C-terminal subdomain"/>
    <property type="match status" value="1"/>
</dbReference>
<evidence type="ECO:0000259" key="4">
    <source>
        <dbReference type="PROSITE" id="PS50173"/>
    </source>
</evidence>
<sequence length="389" mass="44016">MAKVIFHIDLNSYYASAEVVRNSSLEGLPIVVGGLSKRSVVCTASYEARKYGVHAAMPLHEAFKKCPDLVVVEGDHAYYSELSKKFFAFIKTYSPIVEVASIDECFVDMSEVIKNYKRPLDLAWEIQQRLYDQLKLKCSIGIAPTKFLAKMASDRYKPMGIFVIRKQEVQTKLWPLPIKDLVGIGKKTAPILMKYGIETIGDLTKEENRTIIQQVLGKQAIPTIEKVKGNSSDEIHFSHTVQSISQSTTINHDVEDYGEITQILRKLAKSLSDRAKSKQMSGKLISLSIRYFDFRNVVRSINYDAYTNDTDTLYEQAISLFDEYAEDLPIRHLGIGLGSLQSDTERIDQLSLFSYDKEKSQVDVLEELNKEILGTPLVYASSLLNKKEK</sequence>
<keyword evidence="3 5" id="KW-0808">Transferase</keyword>